<comment type="caution">
    <text evidence="1">The sequence shown here is derived from an EMBL/GenBank/DDBJ whole genome shotgun (WGS) entry which is preliminary data.</text>
</comment>
<proteinExistence type="predicted"/>
<dbReference type="EMBL" id="JAGDFM010000336">
    <property type="protein sequence ID" value="KAG7379671.1"/>
    <property type="molecule type" value="Genomic_DNA"/>
</dbReference>
<name>A0A8T1VF14_9STRA</name>
<dbReference type="Proteomes" id="UP000694044">
    <property type="component" value="Unassembled WGS sequence"/>
</dbReference>
<evidence type="ECO:0000313" key="2">
    <source>
        <dbReference type="Proteomes" id="UP000694044"/>
    </source>
</evidence>
<organism evidence="1 2">
    <name type="scientific">Phytophthora pseudosyringae</name>
    <dbReference type="NCBI Taxonomy" id="221518"/>
    <lineage>
        <taxon>Eukaryota</taxon>
        <taxon>Sar</taxon>
        <taxon>Stramenopiles</taxon>
        <taxon>Oomycota</taxon>
        <taxon>Peronosporomycetes</taxon>
        <taxon>Peronosporales</taxon>
        <taxon>Peronosporaceae</taxon>
        <taxon>Phytophthora</taxon>
    </lineage>
</organism>
<dbReference type="AlphaFoldDB" id="A0A8T1VF14"/>
<keyword evidence="2" id="KW-1185">Reference proteome</keyword>
<sequence length="125" mass="13683">MSRSRARPLYEQRSVVHLGIAATGTEVYAVQLRTAERRNEAGEAESLVPLVGDAVHELVLRFGVSIADGSPLKRSLYVDLLVQALQYLGAGEKQKPWTDLGADEVGIRKMRTMQADASCVQDTDL</sequence>
<accession>A0A8T1VF14</accession>
<protein>
    <submittedName>
        <fullName evidence="1">Uncharacterized protein</fullName>
    </submittedName>
</protein>
<reference evidence="1" key="1">
    <citation type="submission" date="2021-02" db="EMBL/GenBank/DDBJ databases">
        <authorList>
            <person name="Palmer J.M."/>
        </authorList>
    </citation>
    <scope>NUCLEOTIDE SEQUENCE</scope>
    <source>
        <strain evidence="1">SCRP734</strain>
    </source>
</reference>
<gene>
    <name evidence="1" type="ORF">PHYPSEUDO_008306</name>
</gene>
<evidence type="ECO:0000313" key="1">
    <source>
        <dbReference type="EMBL" id="KAG7379671.1"/>
    </source>
</evidence>